<reference evidence="1" key="1">
    <citation type="submission" date="2020-06" db="EMBL/GenBank/DDBJ databases">
        <title>Unique genomic features of the anaerobic methanotrophic archaea.</title>
        <authorList>
            <person name="Chadwick G.L."/>
            <person name="Skennerton C.T."/>
            <person name="Laso-Perez R."/>
            <person name="Leu A.O."/>
            <person name="Speth D.R."/>
            <person name="Yu H."/>
            <person name="Morgan-Lang C."/>
            <person name="Hatzenpichler R."/>
            <person name="Goudeau D."/>
            <person name="Malmstrom R."/>
            <person name="Brazelton W.J."/>
            <person name="Woyke T."/>
            <person name="Hallam S.J."/>
            <person name="Tyson G.W."/>
            <person name="Wegener G."/>
            <person name="Boetius A."/>
            <person name="Orphan V."/>
        </authorList>
    </citation>
    <scope>NUCLEOTIDE SEQUENCE</scope>
</reference>
<name>A0A7G9Z6S5_9EURY</name>
<dbReference type="AlphaFoldDB" id="A0A7G9Z6S5"/>
<accession>A0A7G9Z6S5</accession>
<evidence type="ECO:0000313" key="1">
    <source>
        <dbReference type="EMBL" id="QNO55959.1"/>
    </source>
</evidence>
<proteinExistence type="predicted"/>
<gene>
    <name evidence="1" type="ORF">NNBILFAB_00001</name>
</gene>
<organism evidence="1">
    <name type="scientific">Candidatus Methanophaga sp. ANME-1 ERB7</name>
    <dbReference type="NCBI Taxonomy" id="2759913"/>
    <lineage>
        <taxon>Archaea</taxon>
        <taxon>Methanobacteriati</taxon>
        <taxon>Methanobacteriota</taxon>
        <taxon>Stenosarchaea group</taxon>
        <taxon>Methanomicrobia</taxon>
        <taxon>Candidatus Methanophagales</taxon>
        <taxon>Candidatus Methanophagaceae</taxon>
        <taxon>Candidatus Methanophaga</taxon>
    </lineage>
</organism>
<dbReference type="EMBL" id="MT631635">
    <property type="protein sequence ID" value="QNO55959.1"/>
    <property type="molecule type" value="Genomic_DNA"/>
</dbReference>
<protein>
    <submittedName>
        <fullName evidence="1">Uncharacterized protein</fullName>
    </submittedName>
</protein>
<sequence length="155" mass="16697">MNMKHINVVPCIGLFLLFAFIVSVTNAGASVTDLKVNPSVVVQGETLSISGKATPNEEVSLKSSFVISLPVSEGKYSEEFNGIHFPAGKKTFSVRAENIKDIRVSLGPILFLGTFEYPLDEPRKATNGIATISISLPVKGIDVAGKKMLGYMEQH</sequence>